<gene>
    <name evidence="1" type="ORF">D5086_023166</name>
</gene>
<protein>
    <submittedName>
        <fullName evidence="1">Uncharacterized protein</fullName>
    </submittedName>
</protein>
<sequence>MVPLEKVNTGELRLQIEAVQVNDSEGSRGSMSGSSNVGLNLFLLKAKDLIAADLRGTSDPYVRVHYGSLKKRTKCVVMYKTLNPHWNQTLEFRDDGSPLELHMKQLMIKFQSLIEEGNLEGLSTALSEMQSLEDMQEEYMVQIETEQMLLLNKIKELGQEIMSSSSSLSRRSSGF</sequence>
<reference evidence="1 2" key="1">
    <citation type="journal article" date="2024" name="Plant Biotechnol. J.">
        <title>Genome and CRISPR/Cas9 system of a widespread forest tree (Populus alba) in the world.</title>
        <authorList>
            <person name="Liu Y.J."/>
            <person name="Jiang P.F."/>
            <person name="Han X.M."/>
            <person name="Li X.Y."/>
            <person name="Wang H.M."/>
            <person name="Wang Y.J."/>
            <person name="Wang X.X."/>
            <person name="Zeng Q.Y."/>
        </authorList>
    </citation>
    <scope>NUCLEOTIDE SEQUENCE [LARGE SCALE GENOMIC DNA]</scope>
    <source>
        <strain evidence="2">cv. PAL-ZL1</strain>
    </source>
</reference>
<dbReference type="Proteomes" id="UP000309997">
    <property type="component" value="Unassembled WGS sequence"/>
</dbReference>
<evidence type="ECO:0000313" key="1">
    <source>
        <dbReference type="EMBL" id="KAL3575065.1"/>
    </source>
</evidence>
<name>A0ACC4B9P3_POPAL</name>
<evidence type="ECO:0000313" key="2">
    <source>
        <dbReference type="Proteomes" id="UP000309997"/>
    </source>
</evidence>
<dbReference type="EMBL" id="RCHU02000012">
    <property type="protein sequence ID" value="KAL3575065.1"/>
    <property type="molecule type" value="Genomic_DNA"/>
</dbReference>
<proteinExistence type="predicted"/>
<comment type="caution">
    <text evidence="1">The sequence shown here is derived from an EMBL/GenBank/DDBJ whole genome shotgun (WGS) entry which is preliminary data.</text>
</comment>
<accession>A0ACC4B9P3</accession>
<keyword evidence="2" id="KW-1185">Reference proteome</keyword>
<organism evidence="1 2">
    <name type="scientific">Populus alba</name>
    <name type="common">White poplar</name>
    <dbReference type="NCBI Taxonomy" id="43335"/>
    <lineage>
        <taxon>Eukaryota</taxon>
        <taxon>Viridiplantae</taxon>
        <taxon>Streptophyta</taxon>
        <taxon>Embryophyta</taxon>
        <taxon>Tracheophyta</taxon>
        <taxon>Spermatophyta</taxon>
        <taxon>Magnoliopsida</taxon>
        <taxon>eudicotyledons</taxon>
        <taxon>Gunneridae</taxon>
        <taxon>Pentapetalae</taxon>
        <taxon>rosids</taxon>
        <taxon>fabids</taxon>
        <taxon>Malpighiales</taxon>
        <taxon>Salicaceae</taxon>
        <taxon>Saliceae</taxon>
        <taxon>Populus</taxon>
    </lineage>
</organism>